<gene>
    <name evidence="2" type="ORF">MEDL_65121</name>
</gene>
<proteinExistence type="predicted"/>
<reference evidence="2" key="1">
    <citation type="submission" date="2021-03" db="EMBL/GenBank/DDBJ databases">
        <authorList>
            <person name="Bekaert M."/>
        </authorList>
    </citation>
    <scope>NUCLEOTIDE SEQUENCE</scope>
</reference>
<evidence type="ECO:0000313" key="2">
    <source>
        <dbReference type="EMBL" id="CAG2253597.1"/>
    </source>
</evidence>
<evidence type="ECO:0000313" key="3">
    <source>
        <dbReference type="Proteomes" id="UP000683360"/>
    </source>
</evidence>
<dbReference type="Proteomes" id="UP000683360">
    <property type="component" value="Unassembled WGS sequence"/>
</dbReference>
<dbReference type="EMBL" id="CAJPWZ010003155">
    <property type="protein sequence ID" value="CAG2253597.1"/>
    <property type="molecule type" value="Genomic_DNA"/>
</dbReference>
<dbReference type="InterPro" id="IPR036691">
    <property type="entry name" value="Endo/exonu/phosph_ase_sf"/>
</dbReference>
<dbReference type="AlphaFoldDB" id="A0A8S3V680"/>
<sequence length="446" mass="51238">MGRKSNKKIPQNVFKKGYVPWNAGTKIYCLSGHRCGKAHFYSATKHAVTALTEGIRWELREINSHIKITTDLTSSHRERNIECNNNNQDTLNILSFNCKNIKTTGQFFQEIEKSIDIILIQEHWLFHFELEQLKELHPKLVGVGKAVDSDNPIAASHVPRGYGGVAVLWQKSIDRYIKPLPDGSSRLQCIELTIDKPQIIISAYLPTKSSNDSYDIFLDCLDQIYEIVQKYGGTHEIIVGGDLNEDLYNPSNNSRRKHKLNDLMVECNLKTNSKGLTFINVNGIDTSEIDYFLYTDPKCEPSKRLIDLPSNVSDHHPISMRIKCNITREQQSRNSEKQKHKIRWNKVDKSRYEETISRNIGDFIERLNSDKVNIEVITLQAMDLLSNTAKQLDQKKTYGKNKLKLNVWNKEISESLEANKLAYKNWKSAGRPPNIDNILLTEKETH</sequence>
<feature type="domain" description="Endonuclease/exonuclease/phosphatase" evidence="1">
    <location>
        <begin position="94"/>
        <end position="315"/>
    </location>
</feature>
<accession>A0A8S3V680</accession>
<comment type="caution">
    <text evidence="2">The sequence shown here is derived from an EMBL/GenBank/DDBJ whole genome shotgun (WGS) entry which is preliminary data.</text>
</comment>
<dbReference type="GO" id="GO:0000253">
    <property type="term" value="F:3-beta-hydroxysteroid 3-dehydrogenase (NADP+) activity"/>
    <property type="evidence" value="ECO:0007669"/>
    <property type="project" value="UniProtKB-EC"/>
</dbReference>
<dbReference type="Gene3D" id="3.60.10.10">
    <property type="entry name" value="Endonuclease/exonuclease/phosphatase"/>
    <property type="match status" value="1"/>
</dbReference>
<dbReference type="OrthoDB" id="7476844at2759"/>
<evidence type="ECO:0000259" key="1">
    <source>
        <dbReference type="Pfam" id="PF03372"/>
    </source>
</evidence>
<protein>
    <submittedName>
        <fullName evidence="2">DHRS11</fullName>
        <ecNumber evidence="2">1.1.1.270</ecNumber>
        <ecNumber evidence="2">1.1.1.62</ecNumber>
    </submittedName>
</protein>
<dbReference type="GO" id="GO:0004303">
    <property type="term" value="F:estradiol 17-beta-dehydrogenase [NAD(P)+] activity"/>
    <property type="evidence" value="ECO:0007669"/>
    <property type="project" value="UniProtKB-EC"/>
</dbReference>
<dbReference type="Pfam" id="PF03372">
    <property type="entry name" value="Exo_endo_phos"/>
    <property type="match status" value="1"/>
</dbReference>
<keyword evidence="3" id="KW-1185">Reference proteome</keyword>
<dbReference type="SUPFAM" id="SSF56219">
    <property type="entry name" value="DNase I-like"/>
    <property type="match status" value="1"/>
</dbReference>
<name>A0A8S3V680_MYTED</name>
<organism evidence="2 3">
    <name type="scientific">Mytilus edulis</name>
    <name type="common">Blue mussel</name>
    <dbReference type="NCBI Taxonomy" id="6550"/>
    <lineage>
        <taxon>Eukaryota</taxon>
        <taxon>Metazoa</taxon>
        <taxon>Spiralia</taxon>
        <taxon>Lophotrochozoa</taxon>
        <taxon>Mollusca</taxon>
        <taxon>Bivalvia</taxon>
        <taxon>Autobranchia</taxon>
        <taxon>Pteriomorphia</taxon>
        <taxon>Mytilida</taxon>
        <taxon>Mytiloidea</taxon>
        <taxon>Mytilidae</taxon>
        <taxon>Mytilinae</taxon>
        <taxon>Mytilus</taxon>
    </lineage>
</organism>
<dbReference type="EC" id="1.1.1.62" evidence="2"/>
<keyword evidence="2" id="KW-0560">Oxidoreductase</keyword>
<dbReference type="EC" id="1.1.1.270" evidence="2"/>
<dbReference type="InterPro" id="IPR005135">
    <property type="entry name" value="Endo/exonuclease/phosphatase"/>
</dbReference>